<gene>
    <name evidence="1" type="ORF">K788_0005018</name>
</gene>
<dbReference type="KEGG" id="bcai:K788_0005018"/>
<organism evidence="1 2">
    <name type="scientific">Paraburkholderia caribensis MBA4</name>
    <dbReference type="NCBI Taxonomy" id="1323664"/>
    <lineage>
        <taxon>Bacteria</taxon>
        <taxon>Pseudomonadati</taxon>
        <taxon>Pseudomonadota</taxon>
        <taxon>Betaproteobacteria</taxon>
        <taxon>Burkholderiales</taxon>
        <taxon>Burkholderiaceae</taxon>
        <taxon>Paraburkholderia</taxon>
    </lineage>
</organism>
<name>A0A0P0RKY1_9BURK</name>
<accession>A0A0P0RKY1</accession>
<dbReference type="EMBL" id="CP012748">
    <property type="protein sequence ID" value="ALL69500.1"/>
    <property type="molecule type" value="Genomic_DNA"/>
</dbReference>
<evidence type="ECO:0000313" key="2">
    <source>
        <dbReference type="Proteomes" id="UP000019146"/>
    </source>
</evidence>
<protein>
    <submittedName>
        <fullName evidence="1">Uncharacterized protein</fullName>
    </submittedName>
</protein>
<reference evidence="1 2" key="1">
    <citation type="journal article" date="2014" name="Genome Announc.">
        <title>Draft Genome Sequence of the Haloacid-Degrading Burkholderia caribensis Strain MBA4.</title>
        <authorList>
            <person name="Pan Y."/>
            <person name="Kong K.F."/>
            <person name="Tsang J.S."/>
        </authorList>
    </citation>
    <scope>NUCLEOTIDE SEQUENCE [LARGE SCALE GENOMIC DNA]</scope>
    <source>
        <strain evidence="1 2">MBA4</strain>
        <plasmid evidence="2">Plasmid</plasmid>
    </source>
</reference>
<proteinExistence type="predicted"/>
<geneLocation type="plasmid" evidence="2"/>
<evidence type="ECO:0000313" key="1">
    <source>
        <dbReference type="EMBL" id="ALL69500.1"/>
    </source>
</evidence>
<sequence length="63" mass="6981">MLPGLIKFKRDFRNLCGADDRLASTVPRPEQRLIACLRNQICPPFRPSSAGTTCMASFCQIAP</sequence>
<keyword evidence="1" id="KW-0614">Plasmid</keyword>
<dbReference type="Proteomes" id="UP000019146">
    <property type="component" value="Plasmid unnamed"/>
</dbReference>
<dbReference type="AlphaFoldDB" id="A0A0P0RKY1"/>